<sequence length="245" mass="29454">MSDHSFTRKEIKYVLTPKKFHQLWWSIKEYFVPDTYSQYPVHTVYYDTLDYQLIRRSLEKPKYKEKLRLRSYQPFQSKGESFIEIKKKYQGVVYKRRRLLDYHTLVGALAAKPLLPAEIRDEDTYISRQIGAEIRDLTARYELYPQIYLYYDRLAYVGQEDSEIRLTFDHNLSYGETILCEKESLQPFFEKPLIIMELKVPEAIPVPLAEIFSRHEIYPGSFSKYGYYYQNCYQKEKQVKGVRHA</sequence>
<dbReference type="CDD" id="cd07750">
    <property type="entry name" value="PolyPPase_VTC_like"/>
    <property type="match status" value="1"/>
</dbReference>
<reference evidence="2 3" key="1">
    <citation type="journal article" date="2022" name="Genome Biol. Evol.">
        <title>Host diet, physiology and behaviors set the stage for Lachnospiraceae cladogenesis.</title>
        <authorList>
            <person name="Vera-Ponce De Leon A."/>
            <person name="Schneider M."/>
            <person name="Jahnes B.C."/>
            <person name="Sadowski V."/>
            <person name="Camuy-Velez L.A."/>
            <person name="Duan J."/>
            <person name="Sabree Z.L."/>
        </authorList>
    </citation>
    <scope>NUCLEOTIDE SEQUENCE [LARGE SCALE GENOMIC DNA]</scope>
    <source>
        <strain evidence="2 3">PAL227</strain>
    </source>
</reference>
<dbReference type="Pfam" id="PF09359">
    <property type="entry name" value="VTC"/>
    <property type="match status" value="1"/>
</dbReference>
<proteinExistence type="predicted"/>
<accession>A0ABT1EE07</accession>
<organism evidence="2 3">
    <name type="scientific">Ohessyouella blattaphilus</name>
    <dbReference type="NCBI Taxonomy" id="2949333"/>
    <lineage>
        <taxon>Bacteria</taxon>
        <taxon>Bacillati</taxon>
        <taxon>Bacillota</taxon>
        <taxon>Clostridia</taxon>
        <taxon>Lachnospirales</taxon>
        <taxon>Lachnospiraceae</taxon>
        <taxon>Ohessyouella</taxon>
    </lineage>
</organism>
<dbReference type="InterPro" id="IPR018966">
    <property type="entry name" value="VTC_domain"/>
</dbReference>
<dbReference type="EMBL" id="JAMZFV010000001">
    <property type="protein sequence ID" value="MCP1108920.1"/>
    <property type="molecule type" value="Genomic_DNA"/>
</dbReference>
<dbReference type="InterPro" id="IPR042267">
    <property type="entry name" value="VTC_sf"/>
</dbReference>
<gene>
    <name evidence="2" type="ORF">NK118_01480</name>
</gene>
<feature type="domain" description="VTC" evidence="1">
    <location>
        <begin position="8"/>
        <end position="227"/>
    </location>
</feature>
<dbReference type="Proteomes" id="UP001523565">
    <property type="component" value="Unassembled WGS sequence"/>
</dbReference>
<dbReference type="InterPro" id="IPR033469">
    <property type="entry name" value="CYTH-like_dom_sf"/>
</dbReference>
<keyword evidence="3" id="KW-1185">Reference proteome</keyword>
<protein>
    <submittedName>
        <fullName evidence="2">Polyphosphate polymerase domain-containing protein</fullName>
    </submittedName>
</protein>
<evidence type="ECO:0000313" key="2">
    <source>
        <dbReference type="EMBL" id="MCP1108920.1"/>
    </source>
</evidence>
<dbReference type="RefSeq" id="WP_262067825.1">
    <property type="nucleotide sequence ID" value="NZ_JAMXOC010000001.1"/>
</dbReference>
<evidence type="ECO:0000259" key="1">
    <source>
        <dbReference type="Pfam" id="PF09359"/>
    </source>
</evidence>
<name>A0ABT1EE07_9FIRM</name>
<dbReference type="SUPFAM" id="SSF55154">
    <property type="entry name" value="CYTH-like phosphatases"/>
    <property type="match status" value="1"/>
</dbReference>
<evidence type="ECO:0000313" key="3">
    <source>
        <dbReference type="Proteomes" id="UP001523565"/>
    </source>
</evidence>
<comment type="caution">
    <text evidence="2">The sequence shown here is derived from an EMBL/GenBank/DDBJ whole genome shotgun (WGS) entry which is preliminary data.</text>
</comment>
<dbReference type="Gene3D" id="3.20.100.30">
    <property type="entry name" value="VTC, catalytic tunnel domain"/>
    <property type="match status" value="1"/>
</dbReference>